<comment type="catalytic activity">
    <reaction evidence="7">
        <text>demethylphylloquinone + NADPH + H(+) = demethylphylloquinol + NADP(+)</text>
        <dbReference type="Rhea" id="RHEA:47744"/>
        <dbReference type="ChEBI" id="CHEBI:15378"/>
        <dbReference type="ChEBI" id="CHEBI:31087"/>
        <dbReference type="ChEBI" id="CHEBI:57783"/>
        <dbReference type="ChEBI" id="CHEBI:58349"/>
        <dbReference type="ChEBI" id="CHEBI:87844"/>
        <dbReference type="EC" id="1.6.5.12"/>
    </reaction>
</comment>
<evidence type="ECO:0000313" key="10">
    <source>
        <dbReference type="EMBL" id="ERN40282.1"/>
    </source>
</evidence>
<evidence type="ECO:0000256" key="2">
    <source>
        <dbReference type="ARBA" id="ARBA00005272"/>
    </source>
</evidence>
<dbReference type="STRING" id="582515.KR51_00032260"/>
<dbReference type="FunCoup" id="U5DG83">
    <property type="interactions" value="244"/>
</dbReference>
<evidence type="ECO:0000256" key="7">
    <source>
        <dbReference type="ARBA" id="ARBA00052971"/>
    </source>
</evidence>
<evidence type="ECO:0000259" key="9">
    <source>
        <dbReference type="Pfam" id="PF07992"/>
    </source>
</evidence>
<dbReference type="OrthoDB" id="9781621at2"/>
<dbReference type="Proteomes" id="UP000016960">
    <property type="component" value="Unassembled WGS sequence"/>
</dbReference>
<gene>
    <name evidence="10" type="ORF">KR51_00032260</name>
</gene>
<organism evidence="10 11">
    <name type="scientific">Rubidibacter lacunae KORDI 51-2</name>
    <dbReference type="NCBI Taxonomy" id="582515"/>
    <lineage>
        <taxon>Bacteria</taxon>
        <taxon>Bacillati</taxon>
        <taxon>Cyanobacteriota</taxon>
        <taxon>Cyanophyceae</taxon>
        <taxon>Oscillatoriophycideae</taxon>
        <taxon>Chroococcales</taxon>
        <taxon>Aphanothecaceae</taxon>
        <taxon>Rubidibacter</taxon>
    </lineage>
</organism>
<evidence type="ECO:0000256" key="6">
    <source>
        <dbReference type="ARBA" id="ARBA00023002"/>
    </source>
</evidence>
<keyword evidence="6 10" id="KW-0560">Oxidoreductase</keyword>
<evidence type="ECO:0000256" key="8">
    <source>
        <dbReference type="ARBA" id="ARBA00066844"/>
    </source>
</evidence>
<dbReference type="GO" id="GO:0019646">
    <property type="term" value="P:aerobic electron transport chain"/>
    <property type="evidence" value="ECO:0007669"/>
    <property type="project" value="TreeGrafter"/>
</dbReference>
<evidence type="ECO:0000256" key="4">
    <source>
        <dbReference type="ARBA" id="ARBA00022827"/>
    </source>
</evidence>
<dbReference type="AlphaFoldDB" id="U5DG83"/>
<dbReference type="PANTHER" id="PTHR42913:SF4">
    <property type="entry name" value="ALTERNATIVE NAD(P)H-UBIQUINONE OXIDOREDUCTASE C1, CHLOROPLASTIC_MITOCHONDRIAL"/>
    <property type="match status" value="1"/>
</dbReference>
<keyword evidence="3" id="KW-0285">Flavoprotein</keyword>
<dbReference type="InterPro" id="IPR051169">
    <property type="entry name" value="NADH-Q_oxidoreductase"/>
</dbReference>
<evidence type="ECO:0000256" key="3">
    <source>
        <dbReference type="ARBA" id="ARBA00022630"/>
    </source>
</evidence>
<proteinExistence type="inferred from homology"/>
<feature type="domain" description="FAD/NAD(P)-binding" evidence="9">
    <location>
        <begin position="8"/>
        <end position="316"/>
    </location>
</feature>
<evidence type="ECO:0000256" key="1">
    <source>
        <dbReference type="ARBA" id="ARBA00001974"/>
    </source>
</evidence>
<keyword evidence="11" id="KW-1185">Reference proteome</keyword>
<dbReference type="Pfam" id="PF07992">
    <property type="entry name" value="Pyr_redox_2"/>
    <property type="match status" value="1"/>
</dbReference>
<keyword evidence="5" id="KW-0521">NADP</keyword>
<dbReference type="SUPFAM" id="SSF51905">
    <property type="entry name" value="FAD/NAD(P)-binding domain"/>
    <property type="match status" value="2"/>
</dbReference>
<dbReference type="EC" id="1.6.5.12" evidence="8"/>
<dbReference type="PANTHER" id="PTHR42913">
    <property type="entry name" value="APOPTOSIS-INDUCING FACTOR 1"/>
    <property type="match status" value="1"/>
</dbReference>
<accession>U5DG83</accession>
<evidence type="ECO:0000256" key="5">
    <source>
        <dbReference type="ARBA" id="ARBA00022857"/>
    </source>
</evidence>
<evidence type="ECO:0000313" key="11">
    <source>
        <dbReference type="Proteomes" id="UP000016960"/>
    </source>
</evidence>
<reference evidence="10 11" key="1">
    <citation type="submission" date="2013-05" db="EMBL/GenBank/DDBJ databases">
        <title>Draft genome sequence of Rubidibacter lacunae KORDI 51-2.</title>
        <authorList>
            <person name="Choi D.H."/>
            <person name="Noh J.H."/>
            <person name="Kwon K.-K."/>
            <person name="Lee J.-H."/>
            <person name="Ryu J.-Y."/>
        </authorList>
    </citation>
    <scope>NUCLEOTIDE SEQUENCE [LARGE SCALE GENOMIC DNA]</scope>
    <source>
        <strain evidence="10 11">KORDI 51-2</strain>
    </source>
</reference>
<name>U5DG83_9CHRO</name>
<dbReference type="PATRIC" id="fig|582515.4.peg.3620"/>
<dbReference type="eggNOG" id="COG1252">
    <property type="taxonomic scope" value="Bacteria"/>
</dbReference>
<dbReference type="EMBL" id="ASSJ01000079">
    <property type="protein sequence ID" value="ERN40282.1"/>
    <property type="molecule type" value="Genomic_DNA"/>
</dbReference>
<dbReference type="PRINTS" id="PR00411">
    <property type="entry name" value="PNDRDTASEI"/>
</dbReference>
<dbReference type="RefSeq" id="WP_022608830.1">
    <property type="nucleotide sequence ID" value="NZ_ASSJ01000079.1"/>
</dbReference>
<dbReference type="PRINTS" id="PR00368">
    <property type="entry name" value="FADPNR"/>
</dbReference>
<dbReference type="Gene3D" id="3.50.50.100">
    <property type="match status" value="1"/>
</dbReference>
<protein>
    <recommendedName>
        <fullName evidence="8">demethylphylloquinone reductase</fullName>
        <ecNumber evidence="8">1.6.5.12</ecNumber>
    </recommendedName>
</protein>
<dbReference type="FunFam" id="3.50.50.100:FF:000010">
    <property type="entry name" value="Alternative NAD(P)H-ubiquinone oxidoreductase C1, chloroplastic/mitochondrial"/>
    <property type="match status" value="1"/>
</dbReference>
<comment type="caution">
    <text evidence="10">The sequence shown here is derived from an EMBL/GenBank/DDBJ whole genome shotgun (WGS) entry which is preliminary data.</text>
</comment>
<dbReference type="InParanoid" id="U5DG83"/>
<comment type="cofactor">
    <cofactor evidence="1">
        <name>FAD</name>
        <dbReference type="ChEBI" id="CHEBI:57692"/>
    </cofactor>
</comment>
<dbReference type="InterPro" id="IPR036188">
    <property type="entry name" value="FAD/NAD-bd_sf"/>
</dbReference>
<dbReference type="InterPro" id="IPR023753">
    <property type="entry name" value="FAD/NAD-binding_dom"/>
</dbReference>
<sequence>MTDSSTKRICIIGGGFGGLYTALRLSQLPWEPTGTPEIVLVDRSDRFLFSPLLYELLTGELRSWEIAPTFSEVLADTGVRFLQAAVTGIDLNECAVHSDGGDLPWDELVLALGGTARLDRVPGAAEHAIPFRNLGDAYRLEERLRQLEEADRDVVRVAIVGGGYSGVEVACKLADRLRERGRIRIIDRGDTILQSAADFNRTAARKALDTRQVWVDLETSVDEIAADRLAMSYKGQRDEIPVDLVLWTTGTRASELIAALPFERDDFGRLFVEPTLQVRDRETICQNLFALGDLATCRDASGQQVPHTAQAAIQQADYCAWNLWATLTGRPLLPFRYQHLGEMMVLGVNDAALSGLGVQLDGPLAYLSRRLVYLGRMPTLKHQFAVGANWMTQPMLDLMAS</sequence>
<dbReference type="GO" id="GO:0003955">
    <property type="term" value="F:NAD(P)H dehydrogenase (quinone) activity"/>
    <property type="evidence" value="ECO:0007669"/>
    <property type="project" value="TreeGrafter"/>
</dbReference>
<comment type="similarity">
    <text evidence="2">Belongs to the NADH dehydrogenase family.</text>
</comment>
<keyword evidence="4" id="KW-0274">FAD</keyword>